<organism evidence="2 3">
    <name type="scientific">Candidatus Kaiserbacteria bacterium RIFCSPHIGHO2_02_FULL_55_20</name>
    <dbReference type="NCBI Taxonomy" id="1798497"/>
    <lineage>
        <taxon>Bacteria</taxon>
        <taxon>Candidatus Kaiseribacteriota</taxon>
    </lineage>
</organism>
<sequence length="253" mass="29516">MEKELQKLGLEEKEVQIYLSCLSQKDPTPTLVAKLTGLKRATVYFYLERLREKGLIEWEIHKSRKHIALVPPRRGLKRYIANQKEQIERSEEVVKGILAHMEQMSQVEMPGSKVYHYEGQEGIRFAIDKMLSSRKPLYWFGSMELLLAAAGGEKAWHRIFTARRLQEGTVTYGITDRRILRYPQFSNMKEAKRSYRFLEDDFEIPATLVIFGDSICLGSKQNNELRMVLIENAMMAQTLTFMYKVLWSRLSGE</sequence>
<evidence type="ECO:0000313" key="2">
    <source>
        <dbReference type="EMBL" id="OGG66550.1"/>
    </source>
</evidence>
<dbReference type="SUPFAM" id="SSF46785">
    <property type="entry name" value="Winged helix' DNA-binding domain"/>
    <property type="match status" value="1"/>
</dbReference>
<comment type="caution">
    <text evidence="2">The sequence shown here is derived from an EMBL/GenBank/DDBJ whole genome shotgun (WGS) entry which is preliminary data.</text>
</comment>
<dbReference type="InterPro" id="IPR051797">
    <property type="entry name" value="TrmB-like"/>
</dbReference>
<dbReference type="Pfam" id="PF01978">
    <property type="entry name" value="TrmB"/>
    <property type="match status" value="1"/>
</dbReference>
<dbReference type="STRING" id="1798497.A3D71_02735"/>
<dbReference type="Gene3D" id="1.10.10.10">
    <property type="entry name" value="Winged helix-like DNA-binding domain superfamily/Winged helix DNA-binding domain"/>
    <property type="match status" value="1"/>
</dbReference>
<dbReference type="InterPro" id="IPR036390">
    <property type="entry name" value="WH_DNA-bd_sf"/>
</dbReference>
<proteinExistence type="predicted"/>
<dbReference type="InterPro" id="IPR002831">
    <property type="entry name" value="Tscrpt_reg_TrmB_N"/>
</dbReference>
<dbReference type="EMBL" id="MFLK01000001">
    <property type="protein sequence ID" value="OGG66550.1"/>
    <property type="molecule type" value="Genomic_DNA"/>
</dbReference>
<evidence type="ECO:0000259" key="1">
    <source>
        <dbReference type="Pfam" id="PF01978"/>
    </source>
</evidence>
<name>A0A1F6DZ36_9BACT</name>
<dbReference type="AlphaFoldDB" id="A0A1F6DZ36"/>
<dbReference type="InterPro" id="IPR036388">
    <property type="entry name" value="WH-like_DNA-bd_sf"/>
</dbReference>
<dbReference type="PANTHER" id="PTHR34293">
    <property type="entry name" value="HTH-TYPE TRANSCRIPTIONAL REGULATOR TRMBL2"/>
    <property type="match status" value="1"/>
</dbReference>
<evidence type="ECO:0000313" key="3">
    <source>
        <dbReference type="Proteomes" id="UP000177652"/>
    </source>
</evidence>
<gene>
    <name evidence="2" type="ORF">A3D71_02735</name>
</gene>
<accession>A0A1F6DZ36</accession>
<feature type="domain" description="Transcription regulator TrmB N-terminal" evidence="1">
    <location>
        <begin position="5"/>
        <end position="69"/>
    </location>
</feature>
<reference evidence="2 3" key="1">
    <citation type="journal article" date="2016" name="Nat. Commun.">
        <title>Thousands of microbial genomes shed light on interconnected biogeochemical processes in an aquifer system.</title>
        <authorList>
            <person name="Anantharaman K."/>
            <person name="Brown C.T."/>
            <person name="Hug L.A."/>
            <person name="Sharon I."/>
            <person name="Castelle C.J."/>
            <person name="Probst A.J."/>
            <person name="Thomas B.C."/>
            <person name="Singh A."/>
            <person name="Wilkins M.J."/>
            <person name="Karaoz U."/>
            <person name="Brodie E.L."/>
            <person name="Williams K.H."/>
            <person name="Hubbard S.S."/>
            <person name="Banfield J.F."/>
        </authorList>
    </citation>
    <scope>NUCLEOTIDE SEQUENCE [LARGE SCALE GENOMIC DNA]</scope>
</reference>
<dbReference type="PANTHER" id="PTHR34293:SF1">
    <property type="entry name" value="HTH-TYPE TRANSCRIPTIONAL REGULATOR TRMBL2"/>
    <property type="match status" value="1"/>
</dbReference>
<dbReference type="Proteomes" id="UP000177652">
    <property type="component" value="Unassembled WGS sequence"/>
</dbReference>
<protein>
    <recommendedName>
        <fullName evidence="1">Transcription regulator TrmB N-terminal domain-containing protein</fullName>
    </recommendedName>
</protein>